<organism evidence="3 4">
    <name type="scientific">Streptomyces coffeae</name>
    <dbReference type="NCBI Taxonomy" id="621382"/>
    <lineage>
        <taxon>Bacteria</taxon>
        <taxon>Bacillati</taxon>
        <taxon>Actinomycetota</taxon>
        <taxon>Actinomycetes</taxon>
        <taxon>Kitasatosporales</taxon>
        <taxon>Streptomycetaceae</taxon>
        <taxon>Streptomyces</taxon>
    </lineage>
</organism>
<comment type="caution">
    <text evidence="3">The sequence shown here is derived from an EMBL/GenBank/DDBJ whole genome shotgun (WGS) entry which is preliminary data.</text>
</comment>
<dbReference type="InterPro" id="IPR041657">
    <property type="entry name" value="HTH_17"/>
</dbReference>
<feature type="domain" description="Helix-turn-helix" evidence="2">
    <location>
        <begin position="75"/>
        <end position="121"/>
    </location>
</feature>
<evidence type="ECO:0000313" key="4">
    <source>
        <dbReference type="Proteomes" id="UP000634229"/>
    </source>
</evidence>
<evidence type="ECO:0000256" key="1">
    <source>
        <dbReference type="SAM" id="MobiDB-lite"/>
    </source>
</evidence>
<dbReference type="NCBIfam" id="TIGR01764">
    <property type="entry name" value="excise"/>
    <property type="match status" value="1"/>
</dbReference>
<sequence length="130" mass="13953">MKKPHNTVEPNKLRPPLLTARASNPAHGPPPETAYPSPPAAASSADDPEAGPNAPDPPDSGAHKPQHHPHQLLNTAEQAAVLLQVPASWLRKKAAADQIPYTKVGRHLRFSTDDLNAIIRSGARGHRHHT</sequence>
<evidence type="ECO:0000313" key="3">
    <source>
        <dbReference type="EMBL" id="MBL1102045.1"/>
    </source>
</evidence>
<dbReference type="EMBL" id="JAERRF010000037">
    <property type="protein sequence ID" value="MBL1102045.1"/>
    <property type="molecule type" value="Genomic_DNA"/>
</dbReference>
<reference evidence="3 4" key="1">
    <citation type="submission" date="2021-01" db="EMBL/GenBank/DDBJ databases">
        <title>WGS of actinomycetes isolated from Thailand.</title>
        <authorList>
            <person name="Thawai C."/>
        </authorList>
    </citation>
    <scope>NUCLEOTIDE SEQUENCE [LARGE SCALE GENOMIC DNA]</scope>
    <source>
        <strain evidence="3 4">CA1R205</strain>
    </source>
</reference>
<dbReference type="Pfam" id="PF12728">
    <property type="entry name" value="HTH_17"/>
    <property type="match status" value="1"/>
</dbReference>
<feature type="region of interest" description="Disordered" evidence="1">
    <location>
        <begin position="1"/>
        <end position="71"/>
    </location>
</feature>
<feature type="compositionally biased region" description="Pro residues" evidence="1">
    <location>
        <begin position="27"/>
        <end position="39"/>
    </location>
</feature>
<dbReference type="Proteomes" id="UP000634229">
    <property type="component" value="Unassembled WGS sequence"/>
</dbReference>
<protein>
    <submittedName>
        <fullName evidence="3">Helix-turn-helix domain-containing protein</fullName>
    </submittedName>
</protein>
<dbReference type="InterPro" id="IPR010093">
    <property type="entry name" value="SinI_DNA-bd"/>
</dbReference>
<evidence type="ECO:0000259" key="2">
    <source>
        <dbReference type="Pfam" id="PF12728"/>
    </source>
</evidence>
<dbReference type="RefSeq" id="WP_201882153.1">
    <property type="nucleotide sequence ID" value="NZ_JAERRF010000037.1"/>
</dbReference>
<name>A0ABS1NQ00_9ACTN</name>
<gene>
    <name evidence="3" type="ORF">JK363_36565</name>
</gene>
<keyword evidence="4" id="KW-1185">Reference proteome</keyword>
<accession>A0ABS1NQ00</accession>
<proteinExistence type="predicted"/>